<evidence type="ECO:0000313" key="3">
    <source>
        <dbReference type="Proteomes" id="UP000006735"/>
    </source>
</evidence>
<protein>
    <submittedName>
        <fullName evidence="2">ABC-type transport system involved in multi-copper enzyme maturation, permease component</fullName>
    </submittedName>
</protein>
<sequence length="437" mass="48217">MHVGCSRATCGSGALMVLWKYELLLLLRARAALAGLLLLAMLTVCSLLSGQYVIAAQRDNIAKIAALQREDSAAVEDYVARSNDAGSAAYYSSYPTWDRPSPLAFAAVGMRDVSPYILRVRALGLEAQIHDGDSYNPELALAGRFDYAFVLVFLLPLFVIALLFDLRSGEREAGRARMLAALPGARTALLVRRVVVRAAAVLLCVSVPFVIFATLNAVPLLQQLAVLALGAGYLLFWVMLAVLVGRIQWRPAAHATALATCWVMLALVAPALAHVAINQTVPVNQGTEIARLQREAVNHAWDIPRQDTMRAFYARNPQWADSAPLTTAFHYKWYFAFHENGDQQVAPQVAAYRNGLQRREALAQRVASVLPPVALQAALTRLADTDLQAQLAYQDRIRAYHRALRTFYYGYLFRDRPFTRDDFGRAPRFDATADPAS</sequence>
<feature type="transmembrane region" description="Helical" evidence="1">
    <location>
        <begin position="147"/>
        <end position="166"/>
    </location>
</feature>
<dbReference type="HOGENOM" id="CLU_042403_0_0_6"/>
<dbReference type="PANTHER" id="PTHR43471">
    <property type="entry name" value="ABC TRANSPORTER PERMEASE"/>
    <property type="match status" value="1"/>
</dbReference>
<dbReference type="STRING" id="291331.XOO0625"/>
<keyword evidence="1" id="KW-0812">Transmembrane</keyword>
<dbReference type="KEGG" id="xoo:XOO0625"/>
<accession>Q5H591</accession>
<dbReference type="GO" id="GO:0140359">
    <property type="term" value="F:ABC-type transporter activity"/>
    <property type="evidence" value="ECO:0007669"/>
    <property type="project" value="InterPro"/>
</dbReference>
<dbReference type="GO" id="GO:0005886">
    <property type="term" value="C:plasma membrane"/>
    <property type="evidence" value="ECO:0007669"/>
    <property type="project" value="UniProtKB-SubCell"/>
</dbReference>
<dbReference type="Proteomes" id="UP000006735">
    <property type="component" value="Chromosome"/>
</dbReference>
<organism evidence="2 3">
    <name type="scientific">Xanthomonas oryzae pv. oryzae (strain KACC10331 / KXO85)</name>
    <dbReference type="NCBI Taxonomy" id="291331"/>
    <lineage>
        <taxon>Bacteria</taxon>
        <taxon>Pseudomonadati</taxon>
        <taxon>Pseudomonadota</taxon>
        <taxon>Gammaproteobacteria</taxon>
        <taxon>Lysobacterales</taxon>
        <taxon>Lysobacteraceae</taxon>
        <taxon>Xanthomonas</taxon>
    </lineage>
</organism>
<keyword evidence="3" id="KW-1185">Reference proteome</keyword>
<dbReference type="PANTHER" id="PTHR43471:SF1">
    <property type="entry name" value="ABC TRANSPORTER PERMEASE PROTEIN NOSY-RELATED"/>
    <property type="match status" value="1"/>
</dbReference>
<feature type="transmembrane region" description="Helical" evidence="1">
    <location>
        <begin position="31"/>
        <end position="54"/>
    </location>
</feature>
<dbReference type="EMBL" id="AE013598">
    <property type="protein sequence ID" value="AAW73879.1"/>
    <property type="molecule type" value="Genomic_DNA"/>
</dbReference>
<dbReference type="Pfam" id="PF12040">
    <property type="entry name" value="DUF3526"/>
    <property type="match status" value="1"/>
</dbReference>
<reference evidence="2 3" key="1">
    <citation type="journal article" date="2005" name="Nucleic Acids Res.">
        <title>The genome sequence of Xanthomonas oryzae pathovar oryzae KACC10331, the bacterial blight pathogen of rice.</title>
        <authorList>
            <person name="Lee B.M."/>
            <person name="Park Y.J."/>
            <person name="Park D.S."/>
            <person name="Kang H.W."/>
            <person name="Kim J.G."/>
            <person name="Song E.S."/>
            <person name="Park I.C."/>
            <person name="Yoon U.H."/>
            <person name="Hahn J.H."/>
            <person name="Koo B.S."/>
            <person name="Lee G.B."/>
            <person name="Kim H."/>
            <person name="Park H.S."/>
            <person name="Yoon K.O."/>
            <person name="Kim J.H."/>
            <person name="Jung C.H."/>
            <person name="Koh N.H."/>
            <person name="Seo J.S."/>
            <person name="Go S.J."/>
        </authorList>
    </citation>
    <scope>NUCLEOTIDE SEQUENCE [LARGE SCALE GENOMIC DNA]</scope>
    <source>
        <strain evidence="3">KACC10331 / KXO85</strain>
    </source>
</reference>
<gene>
    <name evidence="2" type="primary">NosY</name>
    <name evidence="2" type="ordered locus">XOO0625</name>
</gene>
<keyword evidence="1" id="KW-0472">Membrane</keyword>
<feature type="transmembrane region" description="Helical" evidence="1">
    <location>
        <begin position="194"/>
        <end position="218"/>
    </location>
</feature>
<evidence type="ECO:0000313" key="2">
    <source>
        <dbReference type="EMBL" id="AAW73879.1"/>
    </source>
</evidence>
<feature type="transmembrane region" description="Helical" evidence="1">
    <location>
        <begin position="257"/>
        <end position="277"/>
    </location>
</feature>
<dbReference type="InterPro" id="IPR021913">
    <property type="entry name" value="DUF3526"/>
</dbReference>
<proteinExistence type="predicted"/>
<dbReference type="AlphaFoldDB" id="Q5H591"/>
<keyword evidence="1" id="KW-1133">Transmembrane helix</keyword>
<name>Q5H591_XANOR</name>
<evidence type="ECO:0000256" key="1">
    <source>
        <dbReference type="SAM" id="Phobius"/>
    </source>
</evidence>
<feature type="transmembrane region" description="Helical" evidence="1">
    <location>
        <begin position="224"/>
        <end position="245"/>
    </location>
</feature>